<dbReference type="EMBL" id="JACHHB010000013">
    <property type="protein sequence ID" value="MBB5174434.1"/>
    <property type="molecule type" value="Genomic_DNA"/>
</dbReference>
<dbReference type="GO" id="GO:0005524">
    <property type="term" value="F:ATP binding"/>
    <property type="evidence" value="ECO:0007669"/>
    <property type="project" value="UniProtKB-KW"/>
</dbReference>
<comment type="caution">
    <text evidence="10">The sequence shown here is derived from an EMBL/GenBank/DDBJ whole genome shotgun (WGS) entry which is preliminary data.</text>
</comment>
<dbReference type="GO" id="GO:0004349">
    <property type="term" value="F:glutamate 5-kinase activity"/>
    <property type="evidence" value="ECO:0007669"/>
    <property type="project" value="UniProtKB-UniRule"/>
</dbReference>
<keyword evidence="2 8" id="KW-0028">Amino-acid biosynthesis</keyword>
<dbReference type="GO" id="GO:0055129">
    <property type="term" value="P:L-proline biosynthetic process"/>
    <property type="evidence" value="ECO:0007669"/>
    <property type="project" value="UniProtKB-UniRule"/>
</dbReference>
<evidence type="ECO:0000256" key="5">
    <source>
        <dbReference type="ARBA" id="ARBA00022741"/>
    </source>
</evidence>
<dbReference type="PRINTS" id="PR00474">
    <property type="entry name" value="GLU5KINASE"/>
</dbReference>
<feature type="binding site" evidence="8">
    <location>
        <position position="49"/>
    </location>
    <ligand>
        <name>substrate</name>
    </ligand>
</feature>
<comment type="catalytic activity">
    <reaction evidence="8">
        <text>L-glutamate + ATP = L-glutamyl 5-phosphate + ADP</text>
        <dbReference type="Rhea" id="RHEA:14877"/>
        <dbReference type="ChEBI" id="CHEBI:29985"/>
        <dbReference type="ChEBI" id="CHEBI:30616"/>
        <dbReference type="ChEBI" id="CHEBI:58274"/>
        <dbReference type="ChEBI" id="CHEBI:456216"/>
        <dbReference type="EC" id="2.7.2.11"/>
    </reaction>
</comment>
<dbReference type="SUPFAM" id="SSF88697">
    <property type="entry name" value="PUA domain-like"/>
    <property type="match status" value="1"/>
</dbReference>
<evidence type="ECO:0000256" key="1">
    <source>
        <dbReference type="ARBA" id="ARBA00022490"/>
    </source>
</evidence>
<evidence type="ECO:0000256" key="4">
    <source>
        <dbReference type="ARBA" id="ARBA00022679"/>
    </source>
</evidence>
<comment type="pathway">
    <text evidence="8">Amino-acid biosynthesis; L-proline biosynthesis; L-glutamate 5-semialdehyde from L-glutamate: step 1/2.</text>
</comment>
<dbReference type="FunFam" id="3.40.1160.10:FF:000018">
    <property type="entry name" value="Glutamate 5-kinase"/>
    <property type="match status" value="1"/>
</dbReference>
<comment type="subcellular location">
    <subcellularLocation>
        <location evidence="8">Cytoplasm</location>
    </subcellularLocation>
</comment>
<dbReference type="UniPathway" id="UPA00098">
    <property type="reaction ID" value="UER00359"/>
</dbReference>
<sequence length="371" mass="40254">MNKKRVVIKIGSSSLAHDNGELSDEKVKAHTSAIVHLYKQGHEVILVSSGAVAAGFPQLGYPTKPVTLVGKQAAAAVGQGCLIEAYREQLEKHDIHTGQILLTQSNFSHKHQYQNAYATISELLKRKVIPIINENDSIAIEELTFGDNDMLSALVSGFIHADQLVIITDINGIYDANPFEDPNAKRYDEITDLDDKLLQQAGSSGSRVGTGGMRSKLLAAKTAMQLGVDVFIGASGKQHYLTDILEGNGDGTYLYKYQEAVQSKIQWLGLHSKSDGEITIDKGAVEALLENGKSLLPSGVIDVTGSFTQGAVITVKDEEDEELGKGISNMSSNELLKVKGMSSSEASKYIVTKREEVIHRDEWTQLTSIRG</sequence>
<dbReference type="CDD" id="cd04242">
    <property type="entry name" value="AAK_G5K_ProB"/>
    <property type="match status" value="1"/>
</dbReference>
<feature type="binding site" evidence="8">
    <location>
        <begin position="210"/>
        <end position="216"/>
    </location>
    <ligand>
        <name>ATP</name>
        <dbReference type="ChEBI" id="CHEBI:30616"/>
    </ligand>
</feature>
<comment type="similarity">
    <text evidence="8">Belongs to the glutamate 5-kinase family.</text>
</comment>
<evidence type="ECO:0000256" key="7">
    <source>
        <dbReference type="ARBA" id="ARBA00022840"/>
    </source>
</evidence>
<dbReference type="InterPro" id="IPR041739">
    <property type="entry name" value="G5K_ProB"/>
</dbReference>
<dbReference type="PANTHER" id="PTHR43654:SF1">
    <property type="entry name" value="ISOPENTENYL PHOSPHATE KINASE"/>
    <property type="match status" value="1"/>
</dbReference>
<dbReference type="PROSITE" id="PS50890">
    <property type="entry name" value="PUA"/>
    <property type="match status" value="1"/>
</dbReference>
<dbReference type="PANTHER" id="PTHR43654">
    <property type="entry name" value="GLUTAMATE 5-KINASE"/>
    <property type="match status" value="1"/>
</dbReference>
<feature type="binding site" evidence="8">
    <location>
        <position position="148"/>
    </location>
    <ligand>
        <name>substrate</name>
    </ligand>
</feature>
<dbReference type="SUPFAM" id="SSF53633">
    <property type="entry name" value="Carbamate kinase-like"/>
    <property type="match status" value="1"/>
</dbReference>
<dbReference type="RefSeq" id="WP_184664860.1">
    <property type="nucleotide sequence ID" value="NZ_JACHHB010000013.1"/>
</dbReference>
<evidence type="ECO:0000259" key="9">
    <source>
        <dbReference type="SMART" id="SM00359"/>
    </source>
</evidence>
<dbReference type="InterPro" id="IPR001057">
    <property type="entry name" value="Glu/AcGlu_kinase"/>
</dbReference>
<keyword evidence="7 8" id="KW-0067">ATP-binding</keyword>
<evidence type="ECO:0000313" key="11">
    <source>
        <dbReference type="Proteomes" id="UP000551878"/>
    </source>
</evidence>
<dbReference type="InterPro" id="IPR001048">
    <property type="entry name" value="Asp/Glu/Uridylate_kinase"/>
</dbReference>
<proteinExistence type="inferred from homology"/>
<dbReference type="Gene3D" id="2.30.130.10">
    <property type="entry name" value="PUA domain"/>
    <property type="match status" value="1"/>
</dbReference>
<name>A0A840QSU0_9BACI</name>
<dbReference type="PIRSF" id="PIRSF000729">
    <property type="entry name" value="GK"/>
    <property type="match status" value="1"/>
</dbReference>
<keyword evidence="1 8" id="KW-0963">Cytoplasm</keyword>
<keyword evidence="4 8" id="KW-0808">Transferase</keyword>
<dbReference type="Proteomes" id="UP000551878">
    <property type="component" value="Unassembled WGS sequence"/>
</dbReference>
<organism evidence="10 11">
    <name type="scientific">Texcoconibacillus texcoconensis</name>
    <dbReference type="NCBI Taxonomy" id="1095777"/>
    <lineage>
        <taxon>Bacteria</taxon>
        <taxon>Bacillati</taxon>
        <taxon>Bacillota</taxon>
        <taxon>Bacilli</taxon>
        <taxon>Bacillales</taxon>
        <taxon>Bacillaceae</taxon>
        <taxon>Texcoconibacillus</taxon>
    </lineage>
</organism>
<dbReference type="InterPro" id="IPR036393">
    <property type="entry name" value="AceGlu_kinase-like_sf"/>
</dbReference>
<evidence type="ECO:0000313" key="10">
    <source>
        <dbReference type="EMBL" id="MBB5174434.1"/>
    </source>
</evidence>
<dbReference type="EC" id="2.7.2.11" evidence="8"/>
<evidence type="ECO:0000256" key="8">
    <source>
        <dbReference type="HAMAP-Rule" id="MF_00456"/>
    </source>
</evidence>
<keyword evidence="3 8" id="KW-0641">Proline biosynthesis</keyword>
<gene>
    <name evidence="8" type="primary">proB</name>
    <name evidence="10" type="ORF">HNQ41_002649</name>
</gene>
<dbReference type="InterPro" id="IPR036974">
    <property type="entry name" value="PUA_sf"/>
</dbReference>
<dbReference type="AlphaFoldDB" id="A0A840QSU0"/>
<evidence type="ECO:0000256" key="3">
    <source>
        <dbReference type="ARBA" id="ARBA00022650"/>
    </source>
</evidence>
<protein>
    <recommendedName>
        <fullName evidence="8">Glutamate 5-kinase</fullName>
        <ecNumber evidence="8">2.7.2.11</ecNumber>
    </recommendedName>
    <alternativeName>
        <fullName evidence="8">Gamma-glutamyl kinase</fullName>
        <shortName evidence="8">GK</shortName>
    </alternativeName>
</protein>
<feature type="binding site" evidence="8">
    <location>
        <position position="9"/>
    </location>
    <ligand>
        <name>ATP</name>
        <dbReference type="ChEBI" id="CHEBI:30616"/>
    </ligand>
</feature>
<dbReference type="InterPro" id="IPR019797">
    <property type="entry name" value="Glutamate_5-kinase_CS"/>
</dbReference>
<evidence type="ECO:0000256" key="2">
    <source>
        <dbReference type="ARBA" id="ARBA00022605"/>
    </source>
</evidence>
<reference evidence="10 11" key="1">
    <citation type="submission" date="2020-08" db="EMBL/GenBank/DDBJ databases">
        <title>Genomic Encyclopedia of Type Strains, Phase IV (KMG-IV): sequencing the most valuable type-strain genomes for metagenomic binning, comparative biology and taxonomic classification.</title>
        <authorList>
            <person name="Goeker M."/>
        </authorList>
    </citation>
    <scope>NUCLEOTIDE SEQUENCE [LARGE SCALE GENOMIC DNA]</scope>
    <source>
        <strain evidence="10 11">DSM 24696</strain>
    </source>
</reference>
<dbReference type="InterPro" id="IPR002478">
    <property type="entry name" value="PUA"/>
</dbReference>
<dbReference type="HAMAP" id="MF_00456">
    <property type="entry name" value="ProB"/>
    <property type="match status" value="1"/>
</dbReference>
<keyword evidence="5 8" id="KW-0547">Nucleotide-binding</keyword>
<dbReference type="SMART" id="SM00359">
    <property type="entry name" value="PUA"/>
    <property type="match status" value="1"/>
</dbReference>
<dbReference type="Pfam" id="PF00696">
    <property type="entry name" value="AA_kinase"/>
    <property type="match status" value="1"/>
</dbReference>
<evidence type="ECO:0000256" key="6">
    <source>
        <dbReference type="ARBA" id="ARBA00022777"/>
    </source>
</evidence>
<dbReference type="NCBIfam" id="TIGR01027">
    <property type="entry name" value="proB"/>
    <property type="match status" value="1"/>
</dbReference>
<feature type="binding site" evidence="8">
    <location>
        <position position="136"/>
    </location>
    <ligand>
        <name>substrate</name>
    </ligand>
</feature>
<keyword evidence="6 8" id="KW-0418">Kinase</keyword>
<dbReference type="CDD" id="cd21157">
    <property type="entry name" value="PUA_G5K"/>
    <property type="match status" value="1"/>
</dbReference>
<keyword evidence="11" id="KW-1185">Reference proteome</keyword>
<dbReference type="PROSITE" id="PS00902">
    <property type="entry name" value="GLUTAMATE_5_KINASE"/>
    <property type="match status" value="1"/>
</dbReference>
<dbReference type="InterPro" id="IPR011529">
    <property type="entry name" value="Glu_5kinase"/>
</dbReference>
<dbReference type="Gene3D" id="3.40.1160.10">
    <property type="entry name" value="Acetylglutamate kinase-like"/>
    <property type="match status" value="1"/>
</dbReference>
<dbReference type="InterPro" id="IPR015947">
    <property type="entry name" value="PUA-like_sf"/>
</dbReference>
<dbReference type="GO" id="GO:0005829">
    <property type="term" value="C:cytosol"/>
    <property type="evidence" value="ECO:0007669"/>
    <property type="project" value="TreeGrafter"/>
</dbReference>
<dbReference type="InterPro" id="IPR005715">
    <property type="entry name" value="Glu_5kinase/COase_Synthase"/>
</dbReference>
<feature type="binding site" evidence="8">
    <location>
        <begin position="168"/>
        <end position="169"/>
    </location>
    <ligand>
        <name>ATP</name>
        <dbReference type="ChEBI" id="CHEBI:30616"/>
    </ligand>
</feature>
<comment type="function">
    <text evidence="8">Catalyzes the transfer of a phosphate group to glutamate to form L-glutamate 5-phosphate.</text>
</comment>
<dbReference type="GO" id="GO:0003723">
    <property type="term" value="F:RNA binding"/>
    <property type="evidence" value="ECO:0007669"/>
    <property type="project" value="InterPro"/>
</dbReference>
<dbReference type="Pfam" id="PF01472">
    <property type="entry name" value="PUA"/>
    <property type="match status" value="1"/>
</dbReference>
<feature type="domain" description="PUA" evidence="9">
    <location>
        <begin position="276"/>
        <end position="359"/>
    </location>
</feature>
<accession>A0A840QSU0</accession>